<sequence>MKPLTFISVIIIALVIVVILLSNRVINEADELDNQD</sequence>
<keyword evidence="1" id="KW-1133">Transmembrane helix</keyword>
<keyword evidence="1" id="KW-0472">Membrane</keyword>
<feature type="transmembrane region" description="Helical" evidence="1">
    <location>
        <begin position="6"/>
        <end position="26"/>
    </location>
</feature>
<organism evidence="2">
    <name type="scientific">uncultured Caudovirales phage</name>
    <dbReference type="NCBI Taxonomy" id="2100421"/>
    <lineage>
        <taxon>Viruses</taxon>
        <taxon>Duplodnaviria</taxon>
        <taxon>Heunggongvirae</taxon>
        <taxon>Uroviricota</taxon>
        <taxon>Caudoviricetes</taxon>
        <taxon>Peduoviridae</taxon>
        <taxon>Maltschvirus</taxon>
        <taxon>Maltschvirus maltsch</taxon>
    </lineage>
</organism>
<protein>
    <submittedName>
        <fullName evidence="2">Uncharacterized protein</fullName>
    </submittedName>
</protein>
<dbReference type="EMBL" id="LR796916">
    <property type="protein sequence ID" value="CAB4175668.1"/>
    <property type="molecule type" value="Genomic_DNA"/>
</dbReference>
<gene>
    <name evidence="3" type="ORF">UFOVP1247_271</name>
    <name evidence="2" type="ORF">UFOVP970_311</name>
</gene>
<keyword evidence="1" id="KW-0812">Transmembrane</keyword>
<accession>A0A6J5Q2G9</accession>
<dbReference type="EMBL" id="LR797195">
    <property type="protein sequence ID" value="CAB4193900.1"/>
    <property type="molecule type" value="Genomic_DNA"/>
</dbReference>
<reference evidence="2" key="1">
    <citation type="submission" date="2020-05" db="EMBL/GenBank/DDBJ databases">
        <authorList>
            <person name="Chiriac C."/>
            <person name="Salcher M."/>
            <person name="Ghai R."/>
            <person name="Kavagutti S V."/>
        </authorList>
    </citation>
    <scope>NUCLEOTIDE SEQUENCE</scope>
</reference>
<evidence type="ECO:0000313" key="2">
    <source>
        <dbReference type="EMBL" id="CAB4175668.1"/>
    </source>
</evidence>
<name>A0A6J5Q2G9_9CAUD</name>
<evidence type="ECO:0000313" key="3">
    <source>
        <dbReference type="EMBL" id="CAB4193900.1"/>
    </source>
</evidence>
<evidence type="ECO:0000256" key="1">
    <source>
        <dbReference type="SAM" id="Phobius"/>
    </source>
</evidence>
<proteinExistence type="predicted"/>